<evidence type="ECO:0000313" key="12">
    <source>
        <dbReference type="Proteomes" id="UP001589795"/>
    </source>
</evidence>
<dbReference type="GO" id="GO:0016787">
    <property type="term" value="F:hydrolase activity"/>
    <property type="evidence" value="ECO:0007669"/>
    <property type="project" value="UniProtKB-KW"/>
</dbReference>
<dbReference type="PROSITE" id="PS51192">
    <property type="entry name" value="HELICASE_ATP_BIND_1"/>
    <property type="match status" value="1"/>
</dbReference>
<dbReference type="Gene3D" id="3.40.50.300">
    <property type="entry name" value="P-loop containing nucleotide triphosphate hydrolases"/>
    <property type="match status" value="2"/>
</dbReference>
<dbReference type="Proteomes" id="UP001589795">
    <property type="component" value="Unassembled WGS sequence"/>
</dbReference>
<evidence type="ECO:0000256" key="6">
    <source>
        <dbReference type="PROSITE-ProRule" id="PRU00552"/>
    </source>
</evidence>
<keyword evidence="1" id="KW-0547">Nucleotide-binding</keyword>
<dbReference type="EMBL" id="JBHLWQ010000059">
    <property type="protein sequence ID" value="MFC0200133.1"/>
    <property type="molecule type" value="Genomic_DNA"/>
</dbReference>
<comment type="caution">
    <text evidence="11">The sequence shown here is derived from an EMBL/GenBank/DDBJ whole genome shotgun (WGS) entry which is preliminary data.</text>
</comment>
<organism evidence="11 12">
    <name type="scientific">Paracoccus rhizosphaerae</name>
    <dbReference type="NCBI Taxonomy" id="1133347"/>
    <lineage>
        <taxon>Bacteria</taxon>
        <taxon>Pseudomonadati</taxon>
        <taxon>Pseudomonadota</taxon>
        <taxon>Alphaproteobacteria</taxon>
        <taxon>Rhodobacterales</taxon>
        <taxon>Paracoccaceae</taxon>
        <taxon>Paracoccus</taxon>
    </lineage>
</organism>
<dbReference type="CDD" id="cd00268">
    <property type="entry name" value="DEADc"/>
    <property type="match status" value="1"/>
</dbReference>
<dbReference type="GO" id="GO:0004386">
    <property type="term" value="F:helicase activity"/>
    <property type="evidence" value="ECO:0007669"/>
    <property type="project" value="UniProtKB-KW"/>
</dbReference>
<evidence type="ECO:0000256" key="2">
    <source>
        <dbReference type="ARBA" id="ARBA00022801"/>
    </source>
</evidence>
<dbReference type="Pfam" id="PF00270">
    <property type="entry name" value="DEAD"/>
    <property type="match status" value="1"/>
</dbReference>
<evidence type="ECO:0000259" key="8">
    <source>
        <dbReference type="PROSITE" id="PS51192"/>
    </source>
</evidence>
<feature type="region of interest" description="Disordered" evidence="7">
    <location>
        <begin position="368"/>
        <end position="408"/>
    </location>
</feature>
<dbReference type="PROSITE" id="PS51194">
    <property type="entry name" value="HELICASE_CTER"/>
    <property type="match status" value="1"/>
</dbReference>
<protein>
    <submittedName>
        <fullName evidence="11">DEAD/DEAH box helicase</fullName>
        <ecNumber evidence="11">3.6.4.-</ecNumber>
    </submittedName>
</protein>
<dbReference type="InterPro" id="IPR014014">
    <property type="entry name" value="RNA_helicase_DEAD_Q_motif"/>
</dbReference>
<feature type="short sequence motif" description="Q motif" evidence="6">
    <location>
        <begin position="1"/>
        <end position="24"/>
    </location>
</feature>
<evidence type="ECO:0000256" key="7">
    <source>
        <dbReference type="SAM" id="MobiDB-lite"/>
    </source>
</evidence>
<dbReference type="InterPro" id="IPR027417">
    <property type="entry name" value="P-loop_NTPase"/>
</dbReference>
<sequence length="408" mass="44219">MGIDHRINANITAMGLTKPTPIQEQGIPAVVQGRDVLGLAQTGTGKTAAFGLPMLTRLINYGKKPDPRTCRALILAPTRELATQIAANIDAYAEGTPIRSFRVVGGASINVQTERLSRGVDVLIATPGRLMDLIERRAISLEATTYLVLDEADQMLDIGFIHTLRKIARMLPRERQTLMFSATMPKLMQELSDTYLTDPVKVAVNPPGQAAKKIEQGVHFTTQGDKATLLAEYMSKHTDELAMVFGRTKHGCEKLAKLLEKWGFAVAAIHGNKSQGQRERALEAFRQGQTKVLVATDVAARGLDIPEVAHVYNYDLPNVPENYVHRIGRTARAGRDGRAVAFCSPAEMGELRAIEKAMKAPIPVIGGAPHAGGAAVAPGPQRGRGKPMDGGNKRPARRPSRQPKSRQA</sequence>
<evidence type="ECO:0000259" key="9">
    <source>
        <dbReference type="PROSITE" id="PS51194"/>
    </source>
</evidence>
<evidence type="ECO:0000313" key="11">
    <source>
        <dbReference type="EMBL" id="MFC0200133.1"/>
    </source>
</evidence>
<gene>
    <name evidence="11" type="ORF">ACFFIZ_07300</name>
</gene>
<dbReference type="Pfam" id="PF00271">
    <property type="entry name" value="Helicase_C"/>
    <property type="match status" value="1"/>
</dbReference>
<evidence type="ECO:0000256" key="3">
    <source>
        <dbReference type="ARBA" id="ARBA00022806"/>
    </source>
</evidence>
<keyword evidence="4" id="KW-0067">ATP-binding</keyword>
<comment type="similarity">
    <text evidence="5">Belongs to the DEAD box helicase family.</text>
</comment>
<dbReference type="InterPro" id="IPR014001">
    <property type="entry name" value="Helicase_ATP-bd"/>
</dbReference>
<dbReference type="PROSITE" id="PS51195">
    <property type="entry name" value="Q_MOTIF"/>
    <property type="match status" value="1"/>
</dbReference>
<accession>A0ABV6CHC2</accession>
<feature type="domain" description="Helicase ATP-binding" evidence="8">
    <location>
        <begin position="27"/>
        <end position="202"/>
    </location>
</feature>
<keyword evidence="2 11" id="KW-0378">Hydrolase</keyword>
<keyword evidence="3 11" id="KW-0347">Helicase</keyword>
<evidence type="ECO:0000256" key="4">
    <source>
        <dbReference type="ARBA" id="ARBA00022840"/>
    </source>
</evidence>
<dbReference type="InterPro" id="IPR011545">
    <property type="entry name" value="DEAD/DEAH_box_helicase_dom"/>
</dbReference>
<reference evidence="11 12" key="1">
    <citation type="submission" date="2024-09" db="EMBL/GenBank/DDBJ databases">
        <authorList>
            <person name="Sun Q."/>
            <person name="Mori K."/>
        </authorList>
    </citation>
    <scope>NUCLEOTIDE SEQUENCE [LARGE SCALE GENOMIC DNA]</scope>
    <source>
        <strain evidence="11 12">CCM 7904</strain>
    </source>
</reference>
<keyword evidence="12" id="KW-1185">Reference proteome</keyword>
<dbReference type="InterPro" id="IPR050079">
    <property type="entry name" value="DEAD_box_RNA_helicase"/>
</dbReference>
<dbReference type="SMART" id="SM00487">
    <property type="entry name" value="DEXDc"/>
    <property type="match status" value="1"/>
</dbReference>
<name>A0ABV6CHC2_9RHOB</name>
<feature type="compositionally biased region" description="Low complexity" evidence="7">
    <location>
        <begin position="368"/>
        <end position="380"/>
    </location>
</feature>
<feature type="compositionally biased region" description="Basic residues" evidence="7">
    <location>
        <begin position="394"/>
        <end position="408"/>
    </location>
</feature>
<dbReference type="RefSeq" id="WP_265506678.1">
    <property type="nucleotide sequence ID" value="NZ_JAOTBE010000015.1"/>
</dbReference>
<dbReference type="SMART" id="SM00490">
    <property type="entry name" value="HELICc"/>
    <property type="match status" value="1"/>
</dbReference>
<proteinExistence type="inferred from homology"/>
<evidence type="ECO:0000259" key="10">
    <source>
        <dbReference type="PROSITE" id="PS51195"/>
    </source>
</evidence>
<dbReference type="SUPFAM" id="SSF52540">
    <property type="entry name" value="P-loop containing nucleoside triphosphate hydrolases"/>
    <property type="match status" value="1"/>
</dbReference>
<dbReference type="CDD" id="cd18787">
    <property type="entry name" value="SF2_C_DEAD"/>
    <property type="match status" value="1"/>
</dbReference>
<evidence type="ECO:0000256" key="1">
    <source>
        <dbReference type="ARBA" id="ARBA00022741"/>
    </source>
</evidence>
<feature type="domain" description="DEAD-box RNA helicase Q" evidence="10">
    <location>
        <begin position="1"/>
        <end position="24"/>
    </location>
</feature>
<dbReference type="PANTHER" id="PTHR47959">
    <property type="entry name" value="ATP-DEPENDENT RNA HELICASE RHLE-RELATED"/>
    <property type="match status" value="1"/>
</dbReference>
<dbReference type="InterPro" id="IPR044742">
    <property type="entry name" value="DEAD/DEAH_RhlB"/>
</dbReference>
<dbReference type="PANTHER" id="PTHR47959:SF13">
    <property type="entry name" value="ATP-DEPENDENT RNA HELICASE RHLE"/>
    <property type="match status" value="1"/>
</dbReference>
<evidence type="ECO:0000256" key="5">
    <source>
        <dbReference type="ARBA" id="ARBA00038437"/>
    </source>
</evidence>
<dbReference type="InterPro" id="IPR001650">
    <property type="entry name" value="Helicase_C-like"/>
</dbReference>
<dbReference type="EC" id="3.6.4.-" evidence="11"/>
<feature type="domain" description="Helicase C-terminal" evidence="9">
    <location>
        <begin position="213"/>
        <end position="373"/>
    </location>
</feature>